<proteinExistence type="predicted"/>
<comment type="caution">
    <text evidence="1">The sequence shown here is derived from an EMBL/GenBank/DDBJ whole genome shotgun (WGS) entry which is preliminary data.</text>
</comment>
<evidence type="ECO:0000313" key="1">
    <source>
        <dbReference type="EMBL" id="GMR37417.1"/>
    </source>
</evidence>
<accession>A0AAN4ZA99</accession>
<evidence type="ECO:0000313" key="2">
    <source>
        <dbReference type="Proteomes" id="UP001328107"/>
    </source>
</evidence>
<protein>
    <submittedName>
        <fullName evidence="1">Uncharacterized protein</fullName>
    </submittedName>
</protein>
<reference evidence="2" key="1">
    <citation type="submission" date="2022-10" db="EMBL/GenBank/DDBJ databases">
        <title>Genome assembly of Pristionchus species.</title>
        <authorList>
            <person name="Yoshida K."/>
            <person name="Sommer R.J."/>
        </authorList>
    </citation>
    <scope>NUCLEOTIDE SEQUENCE [LARGE SCALE GENOMIC DNA]</scope>
    <source>
        <strain evidence="2">RS5460</strain>
    </source>
</reference>
<dbReference type="AlphaFoldDB" id="A0AAN4ZA99"/>
<dbReference type="Proteomes" id="UP001328107">
    <property type="component" value="Unassembled WGS sequence"/>
</dbReference>
<feature type="non-terminal residue" evidence="1">
    <location>
        <position position="1"/>
    </location>
</feature>
<feature type="non-terminal residue" evidence="1">
    <location>
        <position position="172"/>
    </location>
</feature>
<name>A0AAN4ZA99_9BILA</name>
<dbReference type="EMBL" id="BTRK01000002">
    <property type="protein sequence ID" value="GMR37417.1"/>
    <property type="molecule type" value="Genomic_DNA"/>
</dbReference>
<organism evidence="1 2">
    <name type="scientific">Pristionchus mayeri</name>
    <dbReference type="NCBI Taxonomy" id="1317129"/>
    <lineage>
        <taxon>Eukaryota</taxon>
        <taxon>Metazoa</taxon>
        <taxon>Ecdysozoa</taxon>
        <taxon>Nematoda</taxon>
        <taxon>Chromadorea</taxon>
        <taxon>Rhabditida</taxon>
        <taxon>Rhabditina</taxon>
        <taxon>Diplogasteromorpha</taxon>
        <taxon>Diplogasteroidea</taxon>
        <taxon>Neodiplogasteridae</taxon>
        <taxon>Pristionchus</taxon>
    </lineage>
</organism>
<sequence length="172" mass="19473">SSGGYRRITFSRNLPENWETSSFRSFSHFQDSSMRGQRRGSRGRTMAMNGFPRTLLPFSITAEQLSMMSLCSLSSLQSPTSSMESEVVELRDSVLDGVFFSLLSLLNSSLITSAISFISDDVTSFEYMYIRQLATEEMRAGMSSFSFSLLASLISSLIDFQYWRHSETWPEP</sequence>
<gene>
    <name evidence="1" type="ORF">PMAYCL1PPCAC_07612</name>
</gene>
<keyword evidence="2" id="KW-1185">Reference proteome</keyword>